<keyword evidence="3" id="KW-1185">Reference proteome</keyword>
<dbReference type="OrthoDB" id="5391496at2759"/>
<dbReference type="EMBL" id="NPIC01000014">
    <property type="protein sequence ID" value="RDL30733.1"/>
    <property type="molecule type" value="Genomic_DNA"/>
</dbReference>
<feature type="region of interest" description="Disordered" evidence="1">
    <location>
        <begin position="54"/>
        <end position="75"/>
    </location>
</feature>
<dbReference type="GeneID" id="43602927"/>
<sequence>MAPAPLALLPALPSELLTYILAYQDQTYPTTIIICKSRASFLSSLLNAIPASHPFPSRESSIPTGDEDLYSPSETQPRHPLLIPTLHQIATSRHINLVFIPTLSHLRAYLVTFPHQAVRLPPENISKTGGRGIPLLVVYGLVELHHDTSEWSAQGLGNSLAALVEVGSRSSVKIVLIEEREIEEEDVQVDEVEEGDKWRKLSKVWEQKVPILNGSVRRAGLDVDDAGWSGRTIEVGRILGRWFKFGRGDWVI</sequence>
<comment type="caution">
    <text evidence="2">The sequence shown here is derived from an EMBL/GenBank/DDBJ whole genome shotgun (WGS) entry which is preliminary data.</text>
</comment>
<dbReference type="AlphaFoldDB" id="A0A370TA96"/>
<protein>
    <submittedName>
        <fullName evidence="2">Uncharacterized protein</fullName>
    </submittedName>
</protein>
<gene>
    <name evidence="2" type="ORF">BP5553_10078</name>
</gene>
<evidence type="ECO:0000256" key="1">
    <source>
        <dbReference type="SAM" id="MobiDB-lite"/>
    </source>
</evidence>
<evidence type="ECO:0000313" key="2">
    <source>
        <dbReference type="EMBL" id="RDL30733.1"/>
    </source>
</evidence>
<dbReference type="Proteomes" id="UP000254866">
    <property type="component" value="Unassembled WGS sequence"/>
</dbReference>
<dbReference type="RefSeq" id="XP_031865109.1">
    <property type="nucleotide sequence ID" value="XM_032018701.1"/>
</dbReference>
<reference evidence="2 3" key="1">
    <citation type="journal article" date="2018" name="IMA Fungus">
        <title>IMA Genome-F 9: Draft genome sequence of Annulohypoxylon stygium, Aspergillus mulundensis, Berkeleyomyces basicola (syn. Thielaviopsis basicola), Ceratocystis smalleyi, two Cercospora beticola strains, Coleophoma cylindrospora, Fusarium fracticaudum, Phialophora cf. hyalina, and Morchella septimelata.</title>
        <authorList>
            <person name="Wingfield B.D."/>
            <person name="Bills G.F."/>
            <person name="Dong Y."/>
            <person name="Huang W."/>
            <person name="Nel W.J."/>
            <person name="Swalarsk-Parry B.S."/>
            <person name="Vaghefi N."/>
            <person name="Wilken P.M."/>
            <person name="An Z."/>
            <person name="de Beer Z.W."/>
            <person name="De Vos L."/>
            <person name="Chen L."/>
            <person name="Duong T.A."/>
            <person name="Gao Y."/>
            <person name="Hammerbacher A."/>
            <person name="Kikkert J.R."/>
            <person name="Li Y."/>
            <person name="Li H."/>
            <person name="Li K."/>
            <person name="Li Q."/>
            <person name="Liu X."/>
            <person name="Ma X."/>
            <person name="Naidoo K."/>
            <person name="Pethybridge S.J."/>
            <person name="Sun J."/>
            <person name="Steenkamp E.T."/>
            <person name="van der Nest M.A."/>
            <person name="van Wyk S."/>
            <person name="Wingfield M.J."/>
            <person name="Xiong C."/>
            <person name="Yue Q."/>
            <person name="Zhang X."/>
        </authorList>
    </citation>
    <scope>NUCLEOTIDE SEQUENCE [LARGE SCALE GENOMIC DNA]</scope>
    <source>
        <strain evidence="2 3">BP 5553</strain>
    </source>
</reference>
<name>A0A370TA96_9HELO</name>
<accession>A0A370TA96</accession>
<proteinExistence type="predicted"/>
<evidence type="ECO:0000313" key="3">
    <source>
        <dbReference type="Proteomes" id="UP000254866"/>
    </source>
</evidence>
<organism evidence="2 3">
    <name type="scientific">Venustampulla echinocandica</name>
    <dbReference type="NCBI Taxonomy" id="2656787"/>
    <lineage>
        <taxon>Eukaryota</taxon>
        <taxon>Fungi</taxon>
        <taxon>Dikarya</taxon>
        <taxon>Ascomycota</taxon>
        <taxon>Pezizomycotina</taxon>
        <taxon>Leotiomycetes</taxon>
        <taxon>Helotiales</taxon>
        <taxon>Pleuroascaceae</taxon>
        <taxon>Venustampulla</taxon>
    </lineage>
</organism>